<feature type="region of interest" description="Disordered" evidence="1">
    <location>
        <begin position="398"/>
        <end position="418"/>
    </location>
</feature>
<name>A0A378LC69_9GAMM</name>
<evidence type="ECO:0000313" key="5">
    <source>
        <dbReference type="Proteomes" id="UP000255110"/>
    </source>
</evidence>
<sequence>MKNIEYVKDPKDREQMVRAVAEMVILQLQLSVFGDLVEERDEERYRLYYDLMRDQGEYDKFKKRRATFNSEEGEIYRELSHFDPTVEYGREQNIKTINEKVKQGLQDAEESIHLYRSVIQSDYAQLGEDDFTPQQKSDWDKARVGEYLFDPTISTEEVIRRLVMWSKIMNPKGVPALKALEIAYNNYKSASVMGRKAAEQVLMNCFYALELDNKSLGPLLKNFESENLKPLQKFLFLWSISTAEQKQIRAVMSYPKDFQNMFDFVANNLNKMSNAQRDQILFAMKSLEAAEAPFKELLRQGITRDEWEHVDETLEKLSKEISSAEMDLDDIDRENEPKKFKAQQLHIDYLERKEAALEAFKAMQGEKPYKELHEKFQEAAKLFVDVVKGIQLRLPESLPQPQEAAVAEEAEEVEDESRVAPPPLELMMPVPMPMEQGAQIEKPLSIQGILKKLNQMGRDISEADLPTLESLADDLKKYRERIENIKTQSPVSEDMQKKIIADIASMQEKIEERINEIPLTIHHRAV</sequence>
<evidence type="ECO:0000313" key="4">
    <source>
        <dbReference type="Proteomes" id="UP000054820"/>
    </source>
</evidence>
<proteinExistence type="predicted"/>
<feature type="compositionally biased region" description="Acidic residues" evidence="1">
    <location>
        <begin position="406"/>
        <end position="415"/>
    </location>
</feature>
<evidence type="ECO:0000313" key="3">
    <source>
        <dbReference type="EMBL" id="STY24456.1"/>
    </source>
</evidence>
<protein>
    <submittedName>
        <fullName evidence="3">Uncharacterized protein</fullName>
    </submittedName>
</protein>
<evidence type="ECO:0000256" key="1">
    <source>
        <dbReference type="SAM" id="MobiDB-lite"/>
    </source>
</evidence>
<reference evidence="2 4" key="1">
    <citation type="submission" date="2015-11" db="EMBL/GenBank/DDBJ databases">
        <title>Genomic analysis of 38 Legionella species identifies large and diverse effector repertoires.</title>
        <authorList>
            <person name="Burstein D."/>
            <person name="Amaro F."/>
            <person name="Zusman T."/>
            <person name="Lifshitz Z."/>
            <person name="Cohen O."/>
            <person name="Gilbert J.A."/>
            <person name="Pupko T."/>
            <person name="Shuman H.A."/>
            <person name="Segal G."/>
        </authorList>
    </citation>
    <scope>NUCLEOTIDE SEQUENCE [LARGE SCALE GENOMIC DNA]</scope>
    <source>
        <strain evidence="2 4">SC-18-C9</strain>
    </source>
</reference>
<dbReference type="Proteomes" id="UP000054820">
    <property type="component" value="Unassembled WGS sequence"/>
</dbReference>
<dbReference type="Proteomes" id="UP000255110">
    <property type="component" value="Unassembled WGS sequence"/>
</dbReference>
<gene>
    <name evidence="2" type="ORF">Lstg_1539</name>
    <name evidence="3" type="ORF">NCTC11991_03081</name>
</gene>
<accession>A0A378LC69</accession>
<reference evidence="3 5" key="2">
    <citation type="submission" date="2018-06" db="EMBL/GenBank/DDBJ databases">
        <authorList>
            <consortium name="Pathogen Informatics"/>
            <person name="Doyle S."/>
        </authorList>
    </citation>
    <scope>NUCLEOTIDE SEQUENCE [LARGE SCALE GENOMIC DNA]</scope>
    <source>
        <strain evidence="3 5">NCTC11991</strain>
    </source>
</reference>
<keyword evidence="4" id="KW-1185">Reference proteome</keyword>
<organism evidence="3 5">
    <name type="scientific">Legionella steigerwaltii</name>
    <dbReference type="NCBI Taxonomy" id="460"/>
    <lineage>
        <taxon>Bacteria</taxon>
        <taxon>Pseudomonadati</taxon>
        <taxon>Pseudomonadota</taxon>
        <taxon>Gammaproteobacteria</taxon>
        <taxon>Legionellales</taxon>
        <taxon>Legionellaceae</taxon>
        <taxon>Legionella</taxon>
    </lineage>
</organism>
<dbReference type="AlphaFoldDB" id="A0A378LC69"/>
<evidence type="ECO:0000313" key="2">
    <source>
        <dbReference type="EMBL" id="KTD77816.1"/>
    </source>
</evidence>
<dbReference type="RefSeq" id="WP_058477102.1">
    <property type="nucleotide sequence ID" value="NZ_CAAAIO010000029.1"/>
</dbReference>
<dbReference type="EMBL" id="LNYZ01000012">
    <property type="protein sequence ID" value="KTD77816.1"/>
    <property type="molecule type" value="Genomic_DNA"/>
</dbReference>
<dbReference type="EMBL" id="UGOY01000001">
    <property type="protein sequence ID" value="STY24456.1"/>
    <property type="molecule type" value="Genomic_DNA"/>
</dbReference>